<evidence type="ECO:0000313" key="3">
    <source>
        <dbReference type="Proteomes" id="UP000504629"/>
    </source>
</evidence>
<dbReference type="OrthoDB" id="7735955at2759"/>
<dbReference type="AlphaFoldDB" id="A0A6J2JMB3"/>
<evidence type="ECO:0000313" key="4">
    <source>
        <dbReference type="RefSeq" id="XP_028030645.1"/>
    </source>
</evidence>
<keyword evidence="3" id="KW-1185">Reference proteome</keyword>
<evidence type="ECO:0000256" key="2">
    <source>
        <dbReference type="SAM" id="MobiDB-lite"/>
    </source>
</evidence>
<feature type="region of interest" description="Disordered" evidence="2">
    <location>
        <begin position="242"/>
        <end position="272"/>
    </location>
</feature>
<dbReference type="KEGG" id="bman:114243378"/>
<organism evidence="3 4">
    <name type="scientific">Bombyx mandarina</name>
    <name type="common">Wild silk moth</name>
    <name type="synonym">Wild silkworm</name>
    <dbReference type="NCBI Taxonomy" id="7092"/>
    <lineage>
        <taxon>Eukaryota</taxon>
        <taxon>Metazoa</taxon>
        <taxon>Ecdysozoa</taxon>
        <taxon>Arthropoda</taxon>
        <taxon>Hexapoda</taxon>
        <taxon>Insecta</taxon>
        <taxon>Pterygota</taxon>
        <taxon>Neoptera</taxon>
        <taxon>Endopterygota</taxon>
        <taxon>Lepidoptera</taxon>
        <taxon>Glossata</taxon>
        <taxon>Ditrysia</taxon>
        <taxon>Bombycoidea</taxon>
        <taxon>Bombycidae</taxon>
        <taxon>Bombycinae</taxon>
        <taxon>Bombyx</taxon>
    </lineage>
</organism>
<gene>
    <name evidence="4" type="primary">LOC114243378</name>
</gene>
<reference evidence="4" key="1">
    <citation type="submission" date="2025-08" db="UniProtKB">
        <authorList>
            <consortium name="RefSeq"/>
        </authorList>
    </citation>
    <scope>IDENTIFICATION</scope>
    <source>
        <tissue evidence="4">Silk gland</tissue>
    </source>
</reference>
<sequence length="629" mass="72269">MLSAINLDKLIATKKQEIQKEKSILGLSCSHVVSKSEDTKENANNDTSQEKLKVENSVACDRDDSIEDKKERENKTLYELEEHIPPDLERYIRRYLGLPVMLKAGEYSPNNPLIRAERHSGDALLGLGEYERRRNTLRKIRQQQYREYLDEQAKKKKEAKEQAERERREREEKDREREEKERLRLEIERENSPKRRASVNAVPKNVNCNTRAEAGAAEPLSVAVQTDSAELCRLSGCQLTEAERELSPRTARGPAPRASPWPAPPSPGDCDEECVKSNRAERAPGQHRTPSILDADAIQLRNAQAEKEAEARRQRYRLELKRQIQEQQRIKEERKIREKLLEQAELRRLEEQLGALRAAAAAKQNTDEYHRKITDLQNDIDIEKHNLFVARTRTDIKRNAVTSRSDPPTRSVCPAEKKPYSTNIPANSIFSPDYDVDAYLRRNLNFNDNFSRGSPKEPTVDYGQAIREVAEFDTNRKSNRYNIDFASTSNKSKIDLNRIHHENARDPQEILIHKNTSYKKQTQHNKTDNGSSIDLPIPVLRHVPKSYDSNESNNNLSDAMKKVEAKWQVPVSQTNVLKSLSKGDGRNISILTQLGSIRRQLQLEQMKLDGMLNKEDAMNTFSRKISNGN</sequence>
<feature type="coiled-coil region" evidence="1">
    <location>
        <begin position="295"/>
        <end position="379"/>
    </location>
</feature>
<protein>
    <submittedName>
        <fullName evidence="4">Trichohyalin isoform X1</fullName>
    </submittedName>
</protein>
<dbReference type="RefSeq" id="XP_028030645.1">
    <property type="nucleotide sequence ID" value="XM_028174844.1"/>
</dbReference>
<name>A0A6J2JMB3_BOMMA</name>
<evidence type="ECO:0000256" key="1">
    <source>
        <dbReference type="SAM" id="Coils"/>
    </source>
</evidence>
<accession>A0A6J2JMB3</accession>
<feature type="compositionally biased region" description="Pro residues" evidence="2">
    <location>
        <begin position="257"/>
        <end position="267"/>
    </location>
</feature>
<feature type="region of interest" description="Disordered" evidence="2">
    <location>
        <begin position="151"/>
        <end position="182"/>
    </location>
</feature>
<dbReference type="GeneID" id="114243378"/>
<proteinExistence type="predicted"/>
<dbReference type="Proteomes" id="UP000504629">
    <property type="component" value="Unplaced"/>
</dbReference>
<keyword evidence="1" id="KW-0175">Coiled coil</keyword>